<evidence type="ECO:0000313" key="18">
    <source>
        <dbReference type="Proteomes" id="UP000612055"/>
    </source>
</evidence>
<keyword evidence="10" id="KW-0067">ATP-binding</keyword>
<dbReference type="InterPro" id="IPR027417">
    <property type="entry name" value="P-loop_NTPase"/>
</dbReference>
<dbReference type="InterPro" id="IPR000850">
    <property type="entry name" value="Adenylat/UMP-CMP_kin"/>
</dbReference>
<accession>A0A835XEN0</accession>
<dbReference type="InterPro" id="IPR049629">
    <property type="entry name" value="DPY30_SDC1_DD"/>
</dbReference>
<dbReference type="PANTHER" id="PTHR23359">
    <property type="entry name" value="NUCLEOTIDE KINASE"/>
    <property type="match status" value="1"/>
</dbReference>
<feature type="region of interest" description="Disordered" evidence="15">
    <location>
        <begin position="541"/>
        <end position="603"/>
    </location>
</feature>
<feature type="compositionally biased region" description="Polar residues" evidence="15">
    <location>
        <begin position="810"/>
        <end position="820"/>
    </location>
</feature>
<comment type="subcellular location">
    <subcellularLocation>
        <location evidence="1">Nucleus</location>
    </subcellularLocation>
</comment>
<comment type="caution">
    <text evidence="17">The sequence shown here is derived from an EMBL/GenBank/DDBJ whole genome shotgun (WGS) entry which is preliminary data.</text>
</comment>
<feature type="region of interest" description="Disordered" evidence="15">
    <location>
        <begin position="415"/>
        <end position="515"/>
    </location>
</feature>
<feature type="domain" description="Guanylate kinase-like" evidence="16">
    <location>
        <begin position="946"/>
        <end position="1130"/>
    </location>
</feature>
<dbReference type="OrthoDB" id="442176at2759"/>
<keyword evidence="18" id="KW-1185">Reference proteome</keyword>
<keyword evidence="11" id="KW-0539">Nucleus</keyword>
<dbReference type="InterPro" id="IPR000048">
    <property type="entry name" value="IQ_motif_EF-hand-BS"/>
</dbReference>
<evidence type="ECO:0000256" key="7">
    <source>
        <dbReference type="ARBA" id="ARBA00022679"/>
    </source>
</evidence>
<dbReference type="GO" id="GO:0004017">
    <property type="term" value="F:AMP kinase activity"/>
    <property type="evidence" value="ECO:0007669"/>
    <property type="project" value="UniProtKB-EC"/>
</dbReference>
<evidence type="ECO:0000256" key="1">
    <source>
        <dbReference type="ARBA" id="ARBA00004123"/>
    </source>
</evidence>
<feature type="compositionally biased region" description="Acidic residues" evidence="15">
    <location>
        <begin position="1167"/>
        <end position="1196"/>
    </location>
</feature>
<evidence type="ECO:0000256" key="6">
    <source>
        <dbReference type="ARBA" id="ARBA00012961"/>
    </source>
</evidence>
<dbReference type="FunFam" id="3.40.50.300:FF:000776">
    <property type="entry name" value="Guanylate kinase 2"/>
    <property type="match status" value="1"/>
</dbReference>
<dbReference type="Gene3D" id="1.20.5.190">
    <property type="match status" value="1"/>
</dbReference>
<dbReference type="Gene3D" id="1.20.890.10">
    <property type="entry name" value="cAMP-dependent protein kinase regulatory subunit, dimerization-anchoring domain"/>
    <property type="match status" value="1"/>
</dbReference>
<keyword evidence="8" id="KW-0547">Nucleotide-binding</keyword>
<dbReference type="InterPro" id="IPR008144">
    <property type="entry name" value="Guanylate_kin-like_dom"/>
</dbReference>
<evidence type="ECO:0000256" key="8">
    <source>
        <dbReference type="ARBA" id="ARBA00022741"/>
    </source>
</evidence>
<protein>
    <recommendedName>
        <fullName evidence="13">Guanylate kinase 1</fullName>
        <ecNumber evidence="5">2.7.4.3</ecNumber>
        <ecNumber evidence="6">2.7.4.8</ecNumber>
    </recommendedName>
    <alternativeName>
        <fullName evidence="14">GMP kinase 1</fullName>
    </alternativeName>
</protein>
<dbReference type="PROSITE" id="PS00113">
    <property type="entry name" value="ADENYLATE_KINASE"/>
    <property type="match status" value="2"/>
</dbReference>
<feature type="compositionally biased region" description="Pro residues" evidence="15">
    <location>
        <begin position="1297"/>
        <end position="1307"/>
    </location>
</feature>
<evidence type="ECO:0000256" key="10">
    <source>
        <dbReference type="ARBA" id="ARBA00022840"/>
    </source>
</evidence>
<evidence type="ECO:0000256" key="11">
    <source>
        <dbReference type="ARBA" id="ARBA00023242"/>
    </source>
</evidence>
<evidence type="ECO:0000313" key="17">
    <source>
        <dbReference type="EMBL" id="KAG2482658.1"/>
    </source>
</evidence>
<dbReference type="Gene3D" id="3.40.50.300">
    <property type="entry name" value="P-loop containing nucleotide triphosphate hydrolases"/>
    <property type="match status" value="3"/>
</dbReference>
<comment type="similarity">
    <text evidence="4">Belongs to the dpy-30 family.</text>
</comment>
<dbReference type="Pfam" id="PF05186">
    <property type="entry name" value="Dpy-30"/>
    <property type="match status" value="1"/>
</dbReference>
<evidence type="ECO:0000256" key="9">
    <source>
        <dbReference type="ARBA" id="ARBA00022777"/>
    </source>
</evidence>
<name>A0A835XEN0_9CHLO</name>
<dbReference type="EC" id="2.7.4.8" evidence="6"/>
<dbReference type="GO" id="GO:0005634">
    <property type="term" value="C:nucleus"/>
    <property type="evidence" value="ECO:0007669"/>
    <property type="project" value="UniProtKB-SubCell"/>
</dbReference>
<dbReference type="Proteomes" id="UP000612055">
    <property type="component" value="Unassembled WGS sequence"/>
</dbReference>
<dbReference type="InterPro" id="IPR007858">
    <property type="entry name" value="Dpy-30_motif"/>
</dbReference>
<feature type="compositionally biased region" description="Acidic residues" evidence="15">
    <location>
        <begin position="703"/>
        <end position="723"/>
    </location>
</feature>
<evidence type="ECO:0000256" key="5">
    <source>
        <dbReference type="ARBA" id="ARBA00012955"/>
    </source>
</evidence>
<dbReference type="Pfam" id="PF00612">
    <property type="entry name" value="IQ"/>
    <property type="match status" value="4"/>
</dbReference>
<proteinExistence type="inferred from homology"/>
<dbReference type="PROSITE" id="PS50052">
    <property type="entry name" value="GUANYLATE_KINASE_2"/>
    <property type="match status" value="1"/>
</dbReference>
<organism evidence="17 18">
    <name type="scientific">Edaphochlamys debaryana</name>
    <dbReference type="NCBI Taxonomy" id="47281"/>
    <lineage>
        <taxon>Eukaryota</taxon>
        <taxon>Viridiplantae</taxon>
        <taxon>Chlorophyta</taxon>
        <taxon>core chlorophytes</taxon>
        <taxon>Chlorophyceae</taxon>
        <taxon>CS clade</taxon>
        <taxon>Chlamydomonadales</taxon>
        <taxon>Chlamydomonadales incertae sedis</taxon>
        <taxon>Edaphochlamys</taxon>
    </lineage>
</organism>
<feature type="compositionally biased region" description="Basic and acidic residues" evidence="15">
    <location>
        <begin position="619"/>
        <end position="630"/>
    </location>
</feature>
<comment type="similarity">
    <text evidence="2">Belongs to the guanylate kinase family.</text>
</comment>
<sequence>MDRATVVFVLGAPGSGKGTQCANIVEKYGWTHLSTGDLLRAEVAAGSPLGQEVDAIMKAGEMVPNDVILNLVANAMNNSGATRFLVDGFPRTLDQLMDFQESIKPCDGVIIFSVPEEVAVERLVARGATSGRADDNPDTIRARMEVFAAESQPVIEFLADAGSNVIEVDASGPPEDVFEQVADFMEDMDEAAADREAGVIPEDKSGIVTSSLGPGPIAEADEPGAEDSLVVFVLGSPGAGKGTQCSLLAERYGWTHLSTGELLREEVDAGTEIGNEASAIMAAGDMVPTRMVLDLLETAMAATPPDRRRFLVDGFPRKLEQLEEFEVRIKPCDGVLVFSVPEEVAIERLVARGATSGRDDDNVQTIRARMEVFRAESQPVIDLLREQGANVAEIDASGDVEDIYVEAAKFMDVYGPPLEPRPKQEQPGPEDEEAEADGPQQPQAPTEDGAEAEPPAGEEAGEPAAAEGEKAEGEGEGEAPPPEGEEPGPAEGDQAPAEGEGEGEAAAPGGLDGYSEDQIQAALRIQAAGRGYLDRKKVAEMRAAKAAGEPQLEADSEQQAAEEGAQEPEPAADGEAEATQAEGEEPAAEEAPPGDFSEEELKAALRIQAAGRGYIERKKVAAMRAAKEAEEAGGQEGGEEAEQPAEGEQGEESPTVMRTAPSGLTDYSEDQIQAALRIQAAGRGYLDRKKVAEMRAAKAAEETAAEEGQGEGGEGEPQPEAEAEAAAQAEAEQEEQPAVEKQASIRSQAEKQESIRSQAEKQESIRSQAEKQESIRSQAEKQESIRSQAEKQASLRESVEKQGSVKAGSRSVSRQPSQQGEPPAEEARKLSTSGLEAVEEAGEPGPEAQAEGVEQEQAPPEAEASGMDDLSAEQMQAALLIQAAGRGYIERKKVAAMKAAKEAEEAGGQEGGEEAEPAAEGEAEQAAEADDEDLQARIEEEVASIRAMLVVCGPSGVGKGTLIGRLMSEHPDKFGFSVSHTTRGPRPGEVDGVHYRFSEKATMQREVAAGLFLEHAEVHGNMYGTSLAAVADVGRSGKVAVLDIDVQGAANVKASAAAPKARFVFIDPPSAEALEARLRGRGTETEDKVQLRLANANSEIEMSREPGFFHARVINDDFDVAYYQLKETIEALIPGTFTASELRPPLHTPDAGAAVPRTPELAASAEEGAEEADAGDEAEAAAEGLEEGGEEEEGEALVDGAGQVEKQASIRSQAEKQASIRSQAEKQESIRSQAERQASLRESVEKQPSLRESVEKQGSVKAASRSVSRQPSQQGEPPAPAVDRQSSSSVRPSSQPAAPPPASPRPPSQRSDHASPSPRPPSVTARPPSNLGARAPSLTSAPPPPPPPPIDDSPSPVHAARSVMPSFTASASASARTSGAVGASAPAYGSGGGNMSELTVRQYMDRTVIPALRDGLRSLNETRPDDPLKYLADYIMEARANGGRHPQARGSAAPGGRLF</sequence>
<feature type="region of interest" description="Disordered" evidence="15">
    <location>
        <begin position="691"/>
        <end position="871"/>
    </location>
</feature>
<feature type="compositionally biased region" description="Basic and acidic residues" evidence="15">
    <location>
        <begin position="748"/>
        <end position="784"/>
    </location>
</feature>
<evidence type="ECO:0000256" key="15">
    <source>
        <dbReference type="SAM" id="MobiDB-lite"/>
    </source>
</evidence>
<reference evidence="17" key="1">
    <citation type="journal article" date="2020" name="bioRxiv">
        <title>Comparative genomics of Chlamydomonas.</title>
        <authorList>
            <person name="Craig R.J."/>
            <person name="Hasan A.R."/>
            <person name="Ness R.W."/>
            <person name="Keightley P.D."/>
        </authorList>
    </citation>
    <scope>NUCLEOTIDE SEQUENCE</scope>
    <source>
        <strain evidence="17">CCAP 11/70</strain>
    </source>
</reference>
<dbReference type="GO" id="GO:0005524">
    <property type="term" value="F:ATP binding"/>
    <property type="evidence" value="ECO:0007669"/>
    <property type="project" value="UniProtKB-KW"/>
</dbReference>
<feature type="compositionally biased region" description="Polar residues" evidence="15">
    <location>
        <begin position="1265"/>
        <end position="1275"/>
    </location>
</feature>
<gene>
    <name evidence="17" type="ORF">HYH03_018431</name>
</gene>
<evidence type="ECO:0000256" key="12">
    <source>
        <dbReference type="ARBA" id="ARBA00048594"/>
    </source>
</evidence>
<dbReference type="CDD" id="cd23767">
    <property type="entry name" value="IQCD"/>
    <property type="match status" value="3"/>
</dbReference>
<feature type="compositionally biased region" description="Basic and acidic residues" evidence="15">
    <location>
        <begin position="691"/>
        <end position="701"/>
    </location>
</feature>
<feature type="compositionally biased region" description="Basic and acidic residues" evidence="15">
    <location>
        <begin position="1238"/>
        <end position="1255"/>
    </location>
</feature>
<evidence type="ECO:0000256" key="3">
    <source>
        <dbReference type="ARBA" id="ARBA00007220"/>
    </source>
</evidence>
<dbReference type="PROSITE" id="PS50096">
    <property type="entry name" value="IQ"/>
    <property type="match status" value="4"/>
</dbReference>
<dbReference type="Pfam" id="PF00406">
    <property type="entry name" value="ADK"/>
    <property type="match status" value="2"/>
</dbReference>
<feature type="compositionally biased region" description="Low complexity" evidence="15">
    <location>
        <begin position="843"/>
        <end position="865"/>
    </location>
</feature>
<feature type="compositionally biased region" description="Low complexity" evidence="15">
    <location>
        <begin position="452"/>
        <end position="466"/>
    </location>
</feature>
<feature type="compositionally biased region" description="Low complexity" evidence="15">
    <location>
        <begin position="1366"/>
        <end position="1388"/>
    </location>
</feature>
<feature type="region of interest" description="Disordered" evidence="15">
    <location>
        <begin position="1161"/>
        <end position="1394"/>
    </location>
</feature>
<dbReference type="InterPro" id="IPR008145">
    <property type="entry name" value="GK/Ca_channel_bsu"/>
</dbReference>
<dbReference type="Pfam" id="PF00625">
    <property type="entry name" value="Guanylate_kin"/>
    <property type="match status" value="1"/>
</dbReference>
<dbReference type="SMART" id="SM00015">
    <property type="entry name" value="IQ"/>
    <property type="match status" value="4"/>
</dbReference>
<evidence type="ECO:0000259" key="16">
    <source>
        <dbReference type="PROSITE" id="PS50052"/>
    </source>
</evidence>
<dbReference type="NCBIfam" id="TIGR03263">
    <property type="entry name" value="guanyl_kin"/>
    <property type="match status" value="1"/>
</dbReference>
<dbReference type="FunFam" id="3.30.63.10:FF:000002">
    <property type="entry name" value="Guanylate kinase 1"/>
    <property type="match status" value="1"/>
</dbReference>
<dbReference type="InterPro" id="IPR033690">
    <property type="entry name" value="Adenylat_kinase_CS"/>
</dbReference>
<evidence type="ECO:0000256" key="13">
    <source>
        <dbReference type="ARBA" id="ARBA00067520"/>
    </source>
</evidence>
<feature type="compositionally biased region" description="Pro residues" evidence="15">
    <location>
        <begin position="1341"/>
        <end position="1351"/>
    </location>
</feature>
<dbReference type="SUPFAM" id="SSF52540">
    <property type="entry name" value="P-loop containing nucleoside triphosphate hydrolases"/>
    <property type="match status" value="3"/>
</dbReference>
<dbReference type="PRINTS" id="PR00094">
    <property type="entry name" value="ADENYLTKNASE"/>
</dbReference>
<evidence type="ECO:0000256" key="14">
    <source>
        <dbReference type="ARBA" id="ARBA00081967"/>
    </source>
</evidence>
<feature type="compositionally biased region" description="Low complexity" evidence="15">
    <location>
        <begin position="489"/>
        <end position="509"/>
    </location>
</feature>
<dbReference type="CDD" id="cd00071">
    <property type="entry name" value="GMPK"/>
    <property type="match status" value="1"/>
</dbReference>
<comment type="catalytic activity">
    <reaction evidence="12">
        <text>GMP + ATP = GDP + ADP</text>
        <dbReference type="Rhea" id="RHEA:20780"/>
        <dbReference type="ChEBI" id="CHEBI:30616"/>
        <dbReference type="ChEBI" id="CHEBI:58115"/>
        <dbReference type="ChEBI" id="CHEBI:58189"/>
        <dbReference type="ChEBI" id="CHEBI:456216"/>
        <dbReference type="EC" id="2.7.4.8"/>
    </reaction>
</comment>
<keyword evidence="7" id="KW-0808">Transferase</keyword>
<evidence type="ECO:0000256" key="2">
    <source>
        <dbReference type="ARBA" id="ARBA00005790"/>
    </source>
</evidence>
<dbReference type="InterPro" id="IPR017665">
    <property type="entry name" value="Guanylate_kinase"/>
</dbReference>
<feature type="region of interest" description="Disordered" evidence="15">
    <location>
        <begin position="619"/>
        <end position="668"/>
    </location>
</feature>
<feature type="compositionally biased region" description="Polar residues" evidence="15">
    <location>
        <begin position="1209"/>
        <end position="1222"/>
    </location>
</feature>
<dbReference type="GO" id="GO:0004385">
    <property type="term" value="F:GMP kinase activity"/>
    <property type="evidence" value="ECO:0007669"/>
    <property type="project" value="UniProtKB-EC"/>
</dbReference>
<dbReference type="SMART" id="SM00072">
    <property type="entry name" value="GuKc"/>
    <property type="match status" value="1"/>
</dbReference>
<feature type="compositionally biased region" description="Acidic residues" evidence="15">
    <location>
        <begin position="564"/>
        <end position="588"/>
    </location>
</feature>
<keyword evidence="9" id="KW-0418">Kinase</keyword>
<comment type="similarity">
    <text evidence="3">Belongs to the adenylate kinase family.</text>
</comment>
<feature type="compositionally biased region" description="Low complexity" evidence="15">
    <location>
        <begin position="1285"/>
        <end position="1296"/>
    </location>
</feature>
<dbReference type="EMBL" id="JAEHOE010000209">
    <property type="protein sequence ID" value="KAG2482658.1"/>
    <property type="molecule type" value="Genomic_DNA"/>
</dbReference>
<dbReference type="CDD" id="cd01428">
    <property type="entry name" value="ADK"/>
    <property type="match status" value="2"/>
</dbReference>
<feature type="compositionally biased region" description="Acidic residues" evidence="15">
    <location>
        <begin position="905"/>
        <end position="932"/>
    </location>
</feature>
<dbReference type="EC" id="2.7.4.3" evidence="5"/>
<evidence type="ECO:0000256" key="4">
    <source>
        <dbReference type="ARBA" id="ARBA00010849"/>
    </source>
</evidence>
<dbReference type="HAMAP" id="MF_00235">
    <property type="entry name" value="Adenylate_kinase_Adk"/>
    <property type="match status" value="2"/>
</dbReference>
<feature type="compositionally biased region" description="Acidic residues" evidence="15">
    <location>
        <begin position="631"/>
        <end position="651"/>
    </location>
</feature>
<dbReference type="NCBIfam" id="NF011100">
    <property type="entry name" value="PRK14527.1"/>
    <property type="match status" value="1"/>
</dbReference>
<dbReference type="CDD" id="cd22965">
    <property type="entry name" value="DD_DPY30_SDC1"/>
    <property type="match status" value="1"/>
</dbReference>
<feature type="region of interest" description="Disordered" evidence="15">
    <location>
        <begin position="900"/>
        <end position="932"/>
    </location>
</feature>